<dbReference type="PANTHER" id="PTHR35719">
    <property type="entry name" value="OS01G0680600 PROTEIN"/>
    <property type="match status" value="1"/>
</dbReference>
<keyword evidence="2" id="KW-1133">Transmembrane helix</keyword>
<evidence type="ECO:0000313" key="4">
    <source>
        <dbReference type="Proteomes" id="UP000008311"/>
    </source>
</evidence>
<sequence length="282" mass="32569">MEKQRSTSASAGGTGGCKWRMVVLPAVPKFKFKFRDKNKRTREKDGFDGQEEVETSRRKRKKRRWWSDKPPVMQEEEAYGIFEEYLDSLWILEIAVITNCVYEMALRFLKVFKSYGWALPPIIVSWLIASGPKAFLVTLALPLGQSVISFVFNKLWGRIKSKPKHKARKRRKPFVSSPSDAENETEEERQESVKGKKGIRSWIGNDNGSINIESQEAPYYGGWDELDEMESKQRQPRRAGQSQRTLSMSGQLGKRERKSDAPLLLRLLIAVFPFLDSWTKML</sequence>
<feature type="compositionally biased region" description="Polar residues" evidence="1">
    <location>
        <begin position="240"/>
        <end position="250"/>
    </location>
</feature>
<keyword evidence="2" id="KW-0472">Membrane</keyword>
<reference evidence="4" key="1">
    <citation type="journal article" date="2010" name="Nat. Biotechnol.">
        <title>Draft genome sequence of the oilseed species Ricinus communis.</title>
        <authorList>
            <person name="Chan A.P."/>
            <person name="Crabtree J."/>
            <person name="Zhao Q."/>
            <person name="Lorenzi H."/>
            <person name="Orvis J."/>
            <person name="Puiu D."/>
            <person name="Melake-Berhan A."/>
            <person name="Jones K.M."/>
            <person name="Redman J."/>
            <person name="Chen G."/>
            <person name="Cahoon E.B."/>
            <person name="Gedil M."/>
            <person name="Stanke M."/>
            <person name="Haas B.J."/>
            <person name="Wortman J.R."/>
            <person name="Fraser-Liggett C.M."/>
            <person name="Ravel J."/>
            <person name="Rabinowicz P.D."/>
        </authorList>
    </citation>
    <scope>NUCLEOTIDE SEQUENCE [LARGE SCALE GENOMIC DNA]</scope>
    <source>
        <strain evidence="4">cv. Hale</strain>
    </source>
</reference>
<dbReference type="AlphaFoldDB" id="B9RWT0"/>
<feature type="transmembrane region" description="Helical" evidence="2">
    <location>
        <begin position="135"/>
        <end position="156"/>
    </location>
</feature>
<keyword evidence="4" id="KW-1185">Reference proteome</keyword>
<dbReference type="eggNOG" id="ENOG502RZ61">
    <property type="taxonomic scope" value="Eukaryota"/>
</dbReference>
<dbReference type="STRING" id="3988.B9RWT0"/>
<proteinExistence type="predicted"/>
<feature type="transmembrane region" description="Helical" evidence="2">
    <location>
        <begin position="112"/>
        <end position="129"/>
    </location>
</feature>
<feature type="region of interest" description="Disordered" evidence="1">
    <location>
        <begin position="167"/>
        <end position="200"/>
    </location>
</feature>
<accession>B9RWT0</accession>
<protein>
    <submittedName>
        <fullName evidence="3">Uncharacterized protein</fullName>
    </submittedName>
</protein>
<keyword evidence="2" id="KW-0812">Transmembrane</keyword>
<name>B9RWT0_RICCO</name>
<dbReference type="EMBL" id="EQ973823">
    <property type="protein sequence ID" value="EEF44332.1"/>
    <property type="molecule type" value="Genomic_DNA"/>
</dbReference>
<evidence type="ECO:0000313" key="3">
    <source>
        <dbReference type="EMBL" id="EEF44332.1"/>
    </source>
</evidence>
<dbReference type="Proteomes" id="UP000008311">
    <property type="component" value="Unassembled WGS sequence"/>
</dbReference>
<evidence type="ECO:0000256" key="2">
    <source>
        <dbReference type="SAM" id="Phobius"/>
    </source>
</evidence>
<organism evidence="3 4">
    <name type="scientific">Ricinus communis</name>
    <name type="common">Castor bean</name>
    <dbReference type="NCBI Taxonomy" id="3988"/>
    <lineage>
        <taxon>Eukaryota</taxon>
        <taxon>Viridiplantae</taxon>
        <taxon>Streptophyta</taxon>
        <taxon>Embryophyta</taxon>
        <taxon>Tracheophyta</taxon>
        <taxon>Spermatophyta</taxon>
        <taxon>Magnoliopsida</taxon>
        <taxon>eudicotyledons</taxon>
        <taxon>Gunneridae</taxon>
        <taxon>Pentapetalae</taxon>
        <taxon>rosids</taxon>
        <taxon>fabids</taxon>
        <taxon>Malpighiales</taxon>
        <taxon>Euphorbiaceae</taxon>
        <taxon>Acalyphoideae</taxon>
        <taxon>Acalypheae</taxon>
        <taxon>Ricinus</taxon>
    </lineage>
</organism>
<evidence type="ECO:0000256" key="1">
    <source>
        <dbReference type="SAM" id="MobiDB-lite"/>
    </source>
</evidence>
<dbReference type="PANTHER" id="PTHR35719:SF2">
    <property type="entry name" value="ABC TRANSMEMBRANE TYPE-1 DOMAIN-CONTAINING PROTEIN"/>
    <property type="match status" value="1"/>
</dbReference>
<feature type="region of interest" description="Disordered" evidence="1">
    <location>
        <begin position="228"/>
        <end position="255"/>
    </location>
</feature>
<dbReference type="InParanoid" id="B9RWT0"/>
<feature type="region of interest" description="Disordered" evidence="1">
    <location>
        <begin position="39"/>
        <end position="60"/>
    </location>
</feature>
<dbReference type="PROSITE" id="PS51257">
    <property type="entry name" value="PROKAR_LIPOPROTEIN"/>
    <property type="match status" value="1"/>
</dbReference>
<gene>
    <name evidence="3" type="ORF">RCOM_1024110</name>
</gene>